<name>M7SGM1_EUTLA</name>
<keyword evidence="2" id="KW-0732">Signal</keyword>
<dbReference type="EMBL" id="KB706866">
    <property type="protein sequence ID" value="EMR65429.1"/>
    <property type="molecule type" value="Genomic_DNA"/>
</dbReference>
<protein>
    <recommendedName>
        <fullName evidence="5">Circumsporozoite protein</fullName>
    </recommendedName>
</protein>
<evidence type="ECO:0000313" key="3">
    <source>
        <dbReference type="EMBL" id="EMR65429.1"/>
    </source>
</evidence>
<dbReference type="STRING" id="1287681.M7SGM1"/>
<feature type="region of interest" description="Disordered" evidence="1">
    <location>
        <begin position="201"/>
        <end position="251"/>
    </location>
</feature>
<gene>
    <name evidence="3" type="ORF">UCREL1_7594</name>
</gene>
<dbReference type="Proteomes" id="UP000012174">
    <property type="component" value="Unassembled WGS sequence"/>
</dbReference>
<evidence type="ECO:0000256" key="1">
    <source>
        <dbReference type="SAM" id="MobiDB-lite"/>
    </source>
</evidence>
<dbReference type="eggNOG" id="ENOG502QUVP">
    <property type="taxonomic scope" value="Eukaryota"/>
</dbReference>
<dbReference type="OMA" id="KCTPTID"/>
<dbReference type="HOGENOM" id="CLU_038962_0_0_1"/>
<proteinExistence type="predicted"/>
<feature type="chain" id="PRO_5004084860" description="Circumsporozoite protein" evidence="2">
    <location>
        <begin position="18"/>
        <end position="391"/>
    </location>
</feature>
<reference evidence="4" key="1">
    <citation type="journal article" date="2013" name="Genome Announc.">
        <title>Draft genome sequence of the grapevine dieback fungus Eutypa lata UCR-EL1.</title>
        <authorList>
            <person name="Blanco-Ulate B."/>
            <person name="Rolshausen P.E."/>
            <person name="Cantu D."/>
        </authorList>
    </citation>
    <scope>NUCLEOTIDE SEQUENCE [LARGE SCALE GENOMIC DNA]</scope>
    <source>
        <strain evidence="4">UCR-EL1</strain>
    </source>
</reference>
<evidence type="ECO:0008006" key="5">
    <source>
        <dbReference type="Google" id="ProtNLM"/>
    </source>
</evidence>
<dbReference type="KEGG" id="ela:UCREL1_7594"/>
<accession>M7SGM1</accession>
<feature type="signal peptide" evidence="2">
    <location>
        <begin position="1"/>
        <end position="17"/>
    </location>
</feature>
<keyword evidence="4" id="KW-1185">Reference proteome</keyword>
<evidence type="ECO:0000313" key="4">
    <source>
        <dbReference type="Proteomes" id="UP000012174"/>
    </source>
</evidence>
<dbReference type="OrthoDB" id="2141239at2759"/>
<evidence type="ECO:0000256" key="2">
    <source>
        <dbReference type="SAM" id="SignalP"/>
    </source>
</evidence>
<sequence>MYTKATLIAAILAVAEARFGQEQTPVAAIQALGDFGNPGEAATLAGGVPGVLLAAADPCDKLTHADKIVTTLGNDPAVISAAQQLVGAEQNFNPFNVDIPAICGDASLPATEALRGVVPLVDPAVGGSDVENANSASSLQTPFDAAGLSVADVMIAQGFSNFTVNGAAADAGAGAGAGTGADTGADAGNGNVATTTSVQTTAAATATATRSRTRCARVSTTTTAAPAATTTAAADTGAGNNDANTGDNAGTGALADGEGAVSDAVTGTFLGFEASSLGLDFGTCVPTVKFEESLNGRKAGESTFQAIDPQCNQGQQEALNPAIIFNRICDQLVNVCGAADDAVAACNEAEAQLGTGAKDATTANAWNEALGFAGTDINPDNAPQAGLVGHT</sequence>
<dbReference type="AlphaFoldDB" id="M7SGM1"/>
<organism evidence="3 4">
    <name type="scientific">Eutypa lata (strain UCR-EL1)</name>
    <name type="common">Grapevine dieback disease fungus</name>
    <name type="synonym">Eutypa armeniacae</name>
    <dbReference type="NCBI Taxonomy" id="1287681"/>
    <lineage>
        <taxon>Eukaryota</taxon>
        <taxon>Fungi</taxon>
        <taxon>Dikarya</taxon>
        <taxon>Ascomycota</taxon>
        <taxon>Pezizomycotina</taxon>
        <taxon>Sordariomycetes</taxon>
        <taxon>Xylariomycetidae</taxon>
        <taxon>Xylariales</taxon>
        <taxon>Diatrypaceae</taxon>
        <taxon>Eutypa</taxon>
    </lineage>
</organism>